<dbReference type="PIRSF" id="PIRSF032582">
    <property type="entry name" value="Cas2"/>
    <property type="match status" value="1"/>
</dbReference>
<dbReference type="GO" id="GO:0051607">
    <property type="term" value="P:defense response to virus"/>
    <property type="evidence" value="ECO:0007669"/>
    <property type="project" value="UniProtKB-UniRule"/>
</dbReference>
<evidence type="ECO:0000256" key="9">
    <source>
        <dbReference type="HAMAP-Rule" id="MF_01471"/>
    </source>
</evidence>
<comment type="function">
    <text evidence="9">CRISPR (clustered regularly interspaced short palindromic repeat), is an adaptive immune system that provides protection against mobile genetic elements (viruses, transposable elements and conjugative plasmids). CRISPR clusters contain sequences complementary to antecedent mobile elements and target invading nucleic acids. CRISPR clusters are transcribed and processed into CRISPR RNA (crRNA). Functions as a ssRNA-specific endoribonuclease. Involved in the integration of spacer DNA into the CRISPR cassette.</text>
</comment>
<dbReference type="InterPro" id="IPR019199">
    <property type="entry name" value="Virulence_VapD/CRISPR_Cas2"/>
</dbReference>
<dbReference type="EC" id="3.1.-.-" evidence="9"/>
<evidence type="ECO:0000256" key="4">
    <source>
        <dbReference type="ARBA" id="ARBA00022723"/>
    </source>
</evidence>
<reference evidence="12" key="1">
    <citation type="submission" date="2016-10" db="EMBL/GenBank/DDBJ databases">
        <authorList>
            <person name="Varghese N."/>
            <person name="Submissions S."/>
        </authorList>
    </citation>
    <scope>NUCLEOTIDE SEQUENCE [LARGE SCALE GENOMIC DNA]</scope>
    <source>
        <strain evidence="12">DSM 9990</strain>
    </source>
</reference>
<comment type="subunit">
    <text evidence="9">Homodimer, forms a heterotetramer with a Cas1 homodimer.</text>
</comment>
<dbReference type="Proteomes" id="UP000199611">
    <property type="component" value="Unassembled WGS sequence"/>
</dbReference>
<evidence type="ECO:0000256" key="7">
    <source>
        <dbReference type="ARBA" id="ARBA00022842"/>
    </source>
</evidence>
<dbReference type="RefSeq" id="WP_093394423.1">
    <property type="nucleotide sequence ID" value="NZ_FOUU01000003.1"/>
</dbReference>
<keyword evidence="12" id="KW-1185">Reference proteome</keyword>
<comment type="similarity">
    <text evidence="2 9 10">Belongs to the CRISPR-associated endoribonuclease Cas2 protein family.</text>
</comment>
<comment type="cofactor">
    <cofactor evidence="1 9">
        <name>Mg(2+)</name>
        <dbReference type="ChEBI" id="CHEBI:18420"/>
    </cofactor>
</comment>
<evidence type="ECO:0000313" key="11">
    <source>
        <dbReference type="EMBL" id="SFM73872.1"/>
    </source>
</evidence>
<dbReference type="GO" id="GO:0043571">
    <property type="term" value="P:maintenance of CRISPR repeat elements"/>
    <property type="evidence" value="ECO:0007669"/>
    <property type="project" value="UniProtKB-UniRule"/>
</dbReference>
<name>A0A1I4TAX8_9BACT</name>
<proteinExistence type="inferred from homology"/>
<dbReference type="Gene3D" id="3.30.70.240">
    <property type="match status" value="1"/>
</dbReference>
<dbReference type="HAMAP" id="MF_01471">
    <property type="entry name" value="Cas2"/>
    <property type="match status" value="1"/>
</dbReference>
<sequence length="92" mass="10950">MFYLVSFDISDDRIRYRVVKELKGYGYRVQKSVFECPSMTEKRFLRLKDRLEMLIDWTTDSVRYYRLCRGCLRDVEVSGLGSAPDVEKYGMV</sequence>
<dbReference type="CDD" id="cd09725">
    <property type="entry name" value="Cas2_I_II_III"/>
    <property type="match status" value="1"/>
</dbReference>
<dbReference type="OrthoDB" id="9798176at2"/>
<evidence type="ECO:0000256" key="6">
    <source>
        <dbReference type="ARBA" id="ARBA00022801"/>
    </source>
</evidence>
<dbReference type="InterPro" id="IPR021127">
    <property type="entry name" value="CRISPR_associated_Cas2"/>
</dbReference>
<evidence type="ECO:0000256" key="8">
    <source>
        <dbReference type="ARBA" id="ARBA00023118"/>
    </source>
</evidence>
<evidence type="ECO:0000256" key="3">
    <source>
        <dbReference type="ARBA" id="ARBA00022722"/>
    </source>
</evidence>
<evidence type="ECO:0000313" key="12">
    <source>
        <dbReference type="Proteomes" id="UP000199611"/>
    </source>
</evidence>
<evidence type="ECO:0000256" key="2">
    <source>
        <dbReference type="ARBA" id="ARBA00009959"/>
    </source>
</evidence>
<dbReference type="PANTHER" id="PTHR34405:SF3">
    <property type="entry name" value="CRISPR-ASSOCIATED ENDORIBONUCLEASE CAS2 3"/>
    <property type="match status" value="1"/>
</dbReference>
<accession>A0A1I4TAX8</accession>
<dbReference type="STRING" id="39841.SAMN05660836_01320"/>
<dbReference type="Pfam" id="PF09827">
    <property type="entry name" value="CRISPR_Cas2"/>
    <property type="match status" value="1"/>
</dbReference>
<dbReference type="NCBIfam" id="TIGR01573">
    <property type="entry name" value="cas2"/>
    <property type="match status" value="1"/>
</dbReference>
<gene>
    <name evidence="9" type="primary">cas2</name>
    <name evidence="11" type="ORF">SAMN05660836_01320</name>
</gene>
<evidence type="ECO:0000256" key="5">
    <source>
        <dbReference type="ARBA" id="ARBA00022759"/>
    </source>
</evidence>
<protein>
    <recommendedName>
        <fullName evidence="9">CRISPR-associated endoribonuclease Cas2</fullName>
        <ecNumber evidence="9">3.1.-.-</ecNumber>
    </recommendedName>
</protein>
<dbReference type="AlphaFoldDB" id="A0A1I4TAX8"/>
<dbReference type="GO" id="GO:0046872">
    <property type="term" value="F:metal ion binding"/>
    <property type="evidence" value="ECO:0007669"/>
    <property type="project" value="UniProtKB-UniRule"/>
</dbReference>
<evidence type="ECO:0000256" key="10">
    <source>
        <dbReference type="PIRNR" id="PIRNR032582"/>
    </source>
</evidence>
<feature type="binding site" evidence="9">
    <location>
        <position position="8"/>
    </location>
    <ligand>
        <name>Mg(2+)</name>
        <dbReference type="ChEBI" id="CHEBI:18420"/>
        <note>catalytic</note>
    </ligand>
</feature>
<keyword evidence="4 9" id="KW-0479">Metal-binding</keyword>
<dbReference type="PANTHER" id="PTHR34405">
    <property type="entry name" value="CRISPR-ASSOCIATED ENDORIBONUCLEASE CAS2"/>
    <property type="match status" value="1"/>
</dbReference>
<keyword evidence="3 9" id="KW-0540">Nuclease</keyword>
<organism evidence="11 12">
    <name type="scientific">Thermodesulforhabdus norvegica</name>
    <dbReference type="NCBI Taxonomy" id="39841"/>
    <lineage>
        <taxon>Bacteria</taxon>
        <taxon>Pseudomonadati</taxon>
        <taxon>Thermodesulfobacteriota</taxon>
        <taxon>Syntrophobacteria</taxon>
        <taxon>Syntrophobacterales</taxon>
        <taxon>Thermodesulforhabdaceae</taxon>
        <taxon>Thermodesulforhabdus</taxon>
    </lineage>
</organism>
<keyword evidence="7 9" id="KW-0460">Magnesium</keyword>
<dbReference type="SUPFAM" id="SSF143430">
    <property type="entry name" value="TTP0101/SSO1404-like"/>
    <property type="match status" value="1"/>
</dbReference>
<keyword evidence="8 9" id="KW-0051">Antiviral defense</keyword>
<dbReference type="GO" id="GO:0016787">
    <property type="term" value="F:hydrolase activity"/>
    <property type="evidence" value="ECO:0007669"/>
    <property type="project" value="UniProtKB-KW"/>
</dbReference>
<keyword evidence="5 9" id="KW-0255">Endonuclease</keyword>
<keyword evidence="6 9" id="KW-0378">Hydrolase</keyword>
<dbReference type="EMBL" id="FOUU01000003">
    <property type="protein sequence ID" value="SFM73872.1"/>
    <property type="molecule type" value="Genomic_DNA"/>
</dbReference>
<dbReference type="GO" id="GO:0004521">
    <property type="term" value="F:RNA endonuclease activity"/>
    <property type="evidence" value="ECO:0007669"/>
    <property type="project" value="UniProtKB-UniRule"/>
</dbReference>
<evidence type="ECO:0000256" key="1">
    <source>
        <dbReference type="ARBA" id="ARBA00001946"/>
    </source>
</evidence>